<keyword evidence="6" id="KW-0862">Zinc</keyword>
<feature type="domain" description="C2H2-type" evidence="12">
    <location>
        <begin position="121"/>
        <end position="148"/>
    </location>
</feature>
<evidence type="ECO:0000259" key="12">
    <source>
        <dbReference type="PROSITE" id="PS50157"/>
    </source>
</evidence>
<evidence type="ECO:0000256" key="2">
    <source>
        <dbReference type="ARBA" id="ARBA00006991"/>
    </source>
</evidence>
<dbReference type="PROSITE" id="PS00028">
    <property type="entry name" value="ZINC_FINGER_C2H2_1"/>
    <property type="match status" value="5"/>
</dbReference>
<accession>A0A3P6TYV8</accession>
<dbReference type="FunFam" id="3.30.160.60:FF:000032">
    <property type="entry name" value="Krueppel-like factor 4"/>
    <property type="match status" value="1"/>
</dbReference>
<dbReference type="Proteomes" id="UP000277928">
    <property type="component" value="Unassembled WGS sequence"/>
</dbReference>
<keyword evidence="14" id="KW-1185">Reference proteome</keyword>
<evidence type="ECO:0000256" key="11">
    <source>
        <dbReference type="PROSITE-ProRule" id="PRU00042"/>
    </source>
</evidence>
<evidence type="ECO:0000313" key="13">
    <source>
        <dbReference type="EMBL" id="VDK86745.1"/>
    </source>
</evidence>
<keyword evidence="4" id="KW-0677">Repeat</keyword>
<evidence type="ECO:0000256" key="8">
    <source>
        <dbReference type="ARBA" id="ARBA00023125"/>
    </source>
</evidence>
<dbReference type="GO" id="GO:0008270">
    <property type="term" value="F:zinc ion binding"/>
    <property type="evidence" value="ECO:0007669"/>
    <property type="project" value="UniProtKB-KW"/>
</dbReference>
<dbReference type="OrthoDB" id="10068874at2759"/>
<keyword evidence="7" id="KW-0805">Transcription regulation</keyword>
<dbReference type="GO" id="GO:0005634">
    <property type="term" value="C:nucleus"/>
    <property type="evidence" value="ECO:0007669"/>
    <property type="project" value="TreeGrafter"/>
</dbReference>
<dbReference type="OMA" id="ICSVEET"/>
<protein>
    <recommendedName>
        <fullName evidence="12">C2H2-type domain-containing protein</fullName>
    </recommendedName>
</protein>
<keyword evidence="3" id="KW-0479">Metal-binding</keyword>
<dbReference type="EMBL" id="UYRX01000863">
    <property type="protein sequence ID" value="VDK86745.1"/>
    <property type="molecule type" value="Genomic_DNA"/>
</dbReference>
<dbReference type="SUPFAM" id="SSF57667">
    <property type="entry name" value="beta-beta-alpha zinc fingers"/>
    <property type="match status" value="3"/>
</dbReference>
<dbReference type="FunFam" id="3.30.160.60:FF:002343">
    <property type="entry name" value="Zinc finger protein 33A"/>
    <property type="match status" value="1"/>
</dbReference>
<name>A0A3P6TYV8_LITSI</name>
<gene>
    <name evidence="13" type="ORF">NLS_LOCUS7782</name>
</gene>
<dbReference type="PANTHER" id="PTHR24393">
    <property type="entry name" value="ZINC FINGER PROTEIN"/>
    <property type="match status" value="1"/>
</dbReference>
<dbReference type="PANTHER" id="PTHR24393:SF15">
    <property type="entry name" value="IP01243P-RELATED"/>
    <property type="match status" value="1"/>
</dbReference>
<comment type="similarity">
    <text evidence="2">Belongs to the krueppel C2H2-type zinc-finger protein family.</text>
</comment>
<comment type="subcellular location">
    <subcellularLocation>
        <location evidence="1">Nucleus</location>
    </subcellularLocation>
</comment>
<evidence type="ECO:0000256" key="6">
    <source>
        <dbReference type="ARBA" id="ARBA00022833"/>
    </source>
</evidence>
<evidence type="ECO:0000256" key="3">
    <source>
        <dbReference type="ARBA" id="ARBA00022723"/>
    </source>
</evidence>
<dbReference type="GO" id="GO:0001228">
    <property type="term" value="F:DNA-binding transcription activator activity, RNA polymerase II-specific"/>
    <property type="evidence" value="ECO:0007669"/>
    <property type="project" value="TreeGrafter"/>
</dbReference>
<keyword evidence="8" id="KW-0238">DNA-binding</keyword>
<dbReference type="Pfam" id="PF00096">
    <property type="entry name" value="zf-C2H2"/>
    <property type="match status" value="4"/>
</dbReference>
<keyword evidence="10" id="KW-0539">Nucleus</keyword>
<evidence type="ECO:0000256" key="9">
    <source>
        <dbReference type="ARBA" id="ARBA00023163"/>
    </source>
</evidence>
<proteinExistence type="inferred from homology"/>
<dbReference type="SMART" id="SM00355">
    <property type="entry name" value="ZnF_C2H2"/>
    <property type="match status" value="5"/>
</dbReference>
<feature type="domain" description="C2H2-type" evidence="12">
    <location>
        <begin position="149"/>
        <end position="176"/>
    </location>
</feature>
<feature type="domain" description="C2H2-type" evidence="12">
    <location>
        <begin position="177"/>
        <end position="204"/>
    </location>
</feature>
<dbReference type="Gene3D" id="3.30.160.60">
    <property type="entry name" value="Classic Zinc Finger"/>
    <property type="match status" value="5"/>
</dbReference>
<sequence>MKRNEAIAVVQFTDHSNQQLERCCKSSLLPHSLVISILLRWRGSDVMQCDVIGELDLMVDKVLQSVMLLPYHLTLFVLPSCIAQVTVSPVGSLSVTFDSAYDKSGLANVDHVMNAAPNKELKCSECGKQFQKTFNLKRHKETHSNIKAYKCNKCGEKFGRLFTLKRHEKLHSGEKLYKCQLCHKEFKRAEHLNIHMRMHNGERNFKCDICNVAFVRSDPLAAHRRLHSNVKPFHCCQCGSNFSRKTHLVNHMKTHEGSIKKLYYVIAKSLVTPSVDDVLATDSLIKEIILHAGLSRDIVKA</sequence>
<dbReference type="InterPro" id="IPR036236">
    <property type="entry name" value="Znf_C2H2_sf"/>
</dbReference>
<evidence type="ECO:0000256" key="7">
    <source>
        <dbReference type="ARBA" id="ARBA00023015"/>
    </source>
</evidence>
<dbReference type="PROSITE" id="PS50157">
    <property type="entry name" value="ZINC_FINGER_C2H2_2"/>
    <property type="match status" value="5"/>
</dbReference>
<dbReference type="STRING" id="42156.A0A3P6TYV8"/>
<evidence type="ECO:0000256" key="10">
    <source>
        <dbReference type="ARBA" id="ARBA00023242"/>
    </source>
</evidence>
<dbReference type="InterPro" id="IPR013087">
    <property type="entry name" value="Znf_C2H2_type"/>
</dbReference>
<feature type="domain" description="C2H2-type" evidence="12">
    <location>
        <begin position="205"/>
        <end position="232"/>
    </location>
</feature>
<feature type="domain" description="C2H2-type" evidence="12">
    <location>
        <begin position="233"/>
        <end position="260"/>
    </location>
</feature>
<keyword evidence="5 11" id="KW-0863">Zinc-finger</keyword>
<dbReference type="AlphaFoldDB" id="A0A3P6TYV8"/>
<evidence type="ECO:0000256" key="5">
    <source>
        <dbReference type="ARBA" id="ARBA00022771"/>
    </source>
</evidence>
<evidence type="ECO:0000313" key="14">
    <source>
        <dbReference type="Proteomes" id="UP000277928"/>
    </source>
</evidence>
<keyword evidence="9" id="KW-0804">Transcription</keyword>
<evidence type="ECO:0000256" key="4">
    <source>
        <dbReference type="ARBA" id="ARBA00022737"/>
    </source>
</evidence>
<organism evidence="13 14">
    <name type="scientific">Litomosoides sigmodontis</name>
    <name type="common">Filarial nematode worm</name>
    <dbReference type="NCBI Taxonomy" id="42156"/>
    <lineage>
        <taxon>Eukaryota</taxon>
        <taxon>Metazoa</taxon>
        <taxon>Ecdysozoa</taxon>
        <taxon>Nematoda</taxon>
        <taxon>Chromadorea</taxon>
        <taxon>Rhabditida</taxon>
        <taxon>Spirurina</taxon>
        <taxon>Spiruromorpha</taxon>
        <taxon>Filarioidea</taxon>
        <taxon>Onchocercidae</taxon>
        <taxon>Litomosoides</taxon>
    </lineage>
</organism>
<reference evidence="13 14" key="1">
    <citation type="submission" date="2018-08" db="EMBL/GenBank/DDBJ databases">
        <authorList>
            <person name="Laetsch R D."/>
            <person name="Stevens L."/>
            <person name="Kumar S."/>
            <person name="Blaxter L. M."/>
        </authorList>
    </citation>
    <scope>NUCLEOTIDE SEQUENCE [LARGE SCALE GENOMIC DNA]</scope>
</reference>
<dbReference type="GO" id="GO:0000978">
    <property type="term" value="F:RNA polymerase II cis-regulatory region sequence-specific DNA binding"/>
    <property type="evidence" value="ECO:0007669"/>
    <property type="project" value="TreeGrafter"/>
</dbReference>
<evidence type="ECO:0000256" key="1">
    <source>
        <dbReference type="ARBA" id="ARBA00004123"/>
    </source>
</evidence>